<dbReference type="EMBL" id="CP096246">
    <property type="protein sequence ID" value="WFG95803.1"/>
    <property type="molecule type" value="Genomic_DNA"/>
</dbReference>
<dbReference type="AlphaFoldDB" id="A0AAX3SWV1"/>
<feature type="signal peptide" evidence="2">
    <location>
        <begin position="1"/>
        <end position="19"/>
    </location>
</feature>
<evidence type="ECO:0000313" key="4">
    <source>
        <dbReference type="Proteomes" id="UP001214629"/>
    </source>
</evidence>
<keyword evidence="1" id="KW-0472">Membrane</keyword>
<dbReference type="Proteomes" id="UP001214629">
    <property type="component" value="Chromosome"/>
</dbReference>
<name>A0AAX3SWV1_SPICI</name>
<keyword evidence="2" id="KW-0732">Signal</keyword>
<keyword evidence="1" id="KW-1133">Transmembrane helix</keyword>
<feature type="chain" id="PRO_5043892625" description="Transmembrane protein" evidence="2">
    <location>
        <begin position="20"/>
        <end position="340"/>
    </location>
</feature>
<evidence type="ECO:0000256" key="1">
    <source>
        <dbReference type="SAM" id="Phobius"/>
    </source>
</evidence>
<organism evidence="3 4">
    <name type="scientific">Spiroplasma citri</name>
    <dbReference type="NCBI Taxonomy" id="2133"/>
    <lineage>
        <taxon>Bacteria</taxon>
        <taxon>Bacillati</taxon>
        <taxon>Mycoplasmatota</taxon>
        <taxon>Mollicutes</taxon>
        <taxon>Entomoplasmatales</taxon>
        <taxon>Spiroplasmataceae</taxon>
        <taxon>Spiroplasma</taxon>
    </lineage>
</organism>
<reference evidence="3 4" key="1">
    <citation type="submission" date="2022-04" db="EMBL/GenBank/DDBJ databases">
        <title>Whole genome of Spiroplasma citri.</title>
        <authorList>
            <person name="Khanchezar A."/>
            <person name="Izadpanah K."/>
            <person name="Taghavi M."/>
            <person name="Ghorbani A."/>
            <person name="Beven L."/>
        </authorList>
    </citation>
    <scope>NUCLEOTIDE SEQUENCE [LARGE SCALE GENOMIC DNA]</scope>
    <source>
        <strain evidence="3 4">D4</strain>
    </source>
</reference>
<feature type="transmembrane region" description="Helical" evidence="1">
    <location>
        <begin position="280"/>
        <end position="306"/>
    </location>
</feature>
<accession>A0AAX3SWV1</accession>
<keyword evidence="4" id="KW-1185">Reference proteome</keyword>
<protein>
    <recommendedName>
        <fullName evidence="5">Transmembrane protein</fullName>
    </recommendedName>
</protein>
<dbReference type="RefSeq" id="WP_277938272.1">
    <property type="nucleotide sequence ID" value="NZ_CP096246.1"/>
</dbReference>
<keyword evidence="1" id="KW-0812">Transmembrane</keyword>
<proteinExistence type="predicted"/>
<evidence type="ECO:0000313" key="3">
    <source>
        <dbReference type="EMBL" id="WFG95803.1"/>
    </source>
</evidence>
<evidence type="ECO:0000256" key="2">
    <source>
        <dbReference type="SAM" id="SignalP"/>
    </source>
</evidence>
<sequence>MKKLIVIFGALGLSSSSLSGTLMKTPVLNYSNRTVEQEFIMRDIIGDISNKELAPSNVYSLLNSKAQPTLTLTNKPVKVKSNSGFKIFKKIKNFTKKAYKEVKKDAKDFGKKIGRKIVVNKNVAIEKSLGKKIIPPKDIETGLSKVEKISETGIKDIAKSNNGIKNFFTRKTNKVKKVIKRGFQSIKNIGNTAETFLKEEGKHLRTIMKGQSKNIEKIGKNTFQGMKTAGKAVKALVKEESKNLKIGIKKGAVLAYKGLKKTPRILGKVIGEFTNGLVCALFGIVPGSAWILLGTAAVGAIGYYAYNHSDEVKNFANSVANTTKGVASSTTHFLTNWWPF</sequence>
<gene>
    <name evidence="3" type="ORF">M0C40_06790</name>
</gene>
<evidence type="ECO:0008006" key="5">
    <source>
        <dbReference type="Google" id="ProtNLM"/>
    </source>
</evidence>